<keyword evidence="1" id="KW-0812">Transmembrane</keyword>
<feature type="domain" description="SH3b" evidence="2">
    <location>
        <begin position="152"/>
        <end position="215"/>
    </location>
</feature>
<feature type="transmembrane region" description="Helical" evidence="1">
    <location>
        <begin position="125"/>
        <end position="143"/>
    </location>
</feature>
<dbReference type="InterPro" id="IPR019734">
    <property type="entry name" value="TPR_rpt"/>
</dbReference>
<accession>A0A381MYG1</accession>
<dbReference type="PROSITE" id="PS51781">
    <property type="entry name" value="SH3B"/>
    <property type="match status" value="1"/>
</dbReference>
<feature type="transmembrane region" description="Helical" evidence="1">
    <location>
        <begin position="93"/>
        <end position="113"/>
    </location>
</feature>
<dbReference type="EMBL" id="UINC01000008">
    <property type="protein sequence ID" value="SUZ47285.1"/>
    <property type="molecule type" value="Genomic_DNA"/>
</dbReference>
<protein>
    <recommendedName>
        <fullName evidence="2">SH3b domain-containing protein</fullName>
    </recommendedName>
</protein>
<organism evidence="3">
    <name type="scientific">marine metagenome</name>
    <dbReference type="NCBI Taxonomy" id="408172"/>
    <lineage>
        <taxon>unclassified sequences</taxon>
        <taxon>metagenomes</taxon>
        <taxon>ecological metagenomes</taxon>
    </lineage>
</organism>
<sequence>MEEYYQAANYYEKLSGKVEHEDLYLNLGNAYFRMGEVGHAVWAYEKGHALSPRDGDINYNLSYVRSQVRDRIQGPDDLFFLSFYRAILEKLTILDLITLGGLLFIGLGGLYVLRLNGAISEKLGGILNSILLVSVVAAGWIMLDKYWDVSDKHEGIIIASAIDVRSSPIARGENVVFRIHEGTKVEITTSQPGWFEIILLDGKKGWVSAEEVRTL</sequence>
<reference evidence="3" key="1">
    <citation type="submission" date="2018-05" db="EMBL/GenBank/DDBJ databases">
        <authorList>
            <person name="Lanie J.A."/>
            <person name="Ng W.-L."/>
            <person name="Kazmierczak K.M."/>
            <person name="Andrzejewski T.M."/>
            <person name="Davidsen T.M."/>
            <person name="Wayne K.J."/>
            <person name="Tettelin H."/>
            <person name="Glass J.I."/>
            <person name="Rusch D."/>
            <person name="Podicherti R."/>
            <person name="Tsui H.-C.T."/>
            <person name="Winkler M.E."/>
        </authorList>
    </citation>
    <scope>NUCLEOTIDE SEQUENCE</scope>
</reference>
<name>A0A381MYG1_9ZZZZ</name>
<proteinExistence type="predicted"/>
<keyword evidence="1" id="KW-1133">Transmembrane helix</keyword>
<dbReference type="InterPro" id="IPR011990">
    <property type="entry name" value="TPR-like_helical_dom_sf"/>
</dbReference>
<evidence type="ECO:0000259" key="2">
    <source>
        <dbReference type="PROSITE" id="PS51781"/>
    </source>
</evidence>
<keyword evidence="1" id="KW-0472">Membrane</keyword>
<dbReference type="Gene3D" id="1.25.40.10">
    <property type="entry name" value="Tetratricopeptide repeat domain"/>
    <property type="match status" value="1"/>
</dbReference>
<dbReference type="SUPFAM" id="SSF48452">
    <property type="entry name" value="TPR-like"/>
    <property type="match status" value="1"/>
</dbReference>
<dbReference type="InterPro" id="IPR003646">
    <property type="entry name" value="SH3-like_bac-type"/>
</dbReference>
<dbReference type="PROSITE" id="PS50005">
    <property type="entry name" value="TPR"/>
    <property type="match status" value="1"/>
</dbReference>
<dbReference type="Gene3D" id="2.30.30.40">
    <property type="entry name" value="SH3 Domains"/>
    <property type="match status" value="1"/>
</dbReference>
<dbReference type="Pfam" id="PF08239">
    <property type="entry name" value="SH3_3"/>
    <property type="match status" value="1"/>
</dbReference>
<dbReference type="AlphaFoldDB" id="A0A381MYG1"/>
<evidence type="ECO:0000313" key="3">
    <source>
        <dbReference type="EMBL" id="SUZ47285.1"/>
    </source>
</evidence>
<evidence type="ECO:0000256" key="1">
    <source>
        <dbReference type="SAM" id="Phobius"/>
    </source>
</evidence>
<gene>
    <name evidence="3" type="ORF">METZ01_LOCUS139</name>
</gene>